<evidence type="ECO:0000313" key="2">
    <source>
        <dbReference type="Proteomes" id="UP000249343"/>
    </source>
</evidence>
<keyword evidence="2" id="KW-1185">Reference proteome</keyword>
<gene>
    <name evidence="1" type="ORF">DH96_02055</name>
</gene>
<accession>A0A328IR36</accession>
<name>A0A328IR36_9MOLU</name>
<dbReference type="Proteomes" id="UP000249343">
    <property type="component" value="Unassembled WGS sequence"/>
</dbReference>
<organism evidence="1 2">
    <name type="scientific">Candidatus Phytoplasma oryzae</name>
    <dbReference type="NCBI Taxonomy" id="203274"/>
    <lineage>
        <taxon>Bacteria</taxon>
        <taxon>Bacillati</taxon>
        <taxon>Mycoplasmatota</taxon>
        <taxon>Mollicutes</taxon>
        <taxon>Acholeplasmatales</taxon>
        <taxon>Acholeplasmataceae</taxon>
        <taxon>Candidatus Phytoplasma</taxon>
        <taxon>16SrXI (Rice yellow dwarf group)</taxon>
    </lineage>
</organism>
<proteinExistence type="predicted"/>
<sequence length="72" mass="8768">MNFLEVKFSINNNHFLCFVNKEIVYYPQPETTLIKEMIIIDSDNQIKHHWFFYRNQVLKSYQKKSILENIGN</sequence>
<evidence type="ECO:0000313" key="1">
    <source>
        <dbReference type="EMBL" id="RAM57706.1"/>
    </source>
</evidence>
<comment type="caution">
    <text evidence="1">The sequence shown here is derived from an EMBL/GenBank/DDBJ whole genome shotgun (WGS) entry which is preliminary data.</text>
</comment>
<protein>
    <submittedName>
        <fullName evidence="1">Uncharacterized protein</fullName>
    </submittedName>
</protein>
<dbReference type="AlphaFoldDB" id="A0A328IR36"/>
<dbReference type="RefSeq" id="WP_111961355.1">
    <property type="nucleotide sequence ID" value="NZ_JHUK01000004.1"/>
</dbReference>
<reference evidence="1 2" key="1">
    <citation type="submission" date="2014-04" db="EMBL/GenBank/DDBJ databases">
        <title>Genome study of Napier grass stunt phytoplasma.</title>
        <authorList>
            <person name="Kawicha P."/>
            <person name="Dickinson M."/>
            <person name="Hodgetts J."/>
        </authorList>
    </citation>
    <scope>NUCLEOTIDE SEQUENCE [LARGE SCALE GENOMIC DNA]</scope>
    <source>
        <strain evidence="1 2">NGS-S10</strain>
    </source>
</reference>
<dbReference type="EMBL" id="JHUK01000004">
    <property type="protein sequence ID" value="RAM57706.1"/>
    <property type="molecule type" value="Genomic_DNA"/>
</dbReference>